<dbReference type="OrthoDB" id="9801679at2"/>
<proteinExistence type="inferred from homology"/>
<evidence type="ECO:0000313" key="4">
    <source>
        <dbReference type="EMBL" id="RTQ87618.1"/>
    </source>
</evidence>
<dbReference type="SUPFAM" id="SSF56300">
    <property type="entry name" value="Metallo-dependent phosphatases"/>
    <property type="match status" value="1"/>
</dbReference>
<feature type="signal peptide" evidence="2">
    <location>
        <begin position="1"/>
        <end position="31"/>
    </location>
</feature>
<keyword evidence="5" id="KW-1185">Reference proteome</keyword>
<keyword evidence="1 2" id="KW-0732">Signal</keyword>
<dbReference type="PANTHER" id="PTHR11575:SF24">
    <property type="entry name" value="5'-NUCLEOTIDASE"/>
    <property type="match status" value="1"/>
</dbReference>
<dbReference type="Pfam" id="PF00395">
    <property type="entry name" value="SLH"/>
    <property type="match status" value="3"/>
</dbReference>
<feature type="chain" id="PRO_5018819015" evidence="2">
    <location>
        <begin position="32"/>
        <end position="744"/>
    </location>
</feature>
<sequence length="744" mass="80146">MNFDKNRNKIYTATVASSIVASALLLTPVQAESISFKDVSTSSSYYASINQLVELGAISGYPDGTFRPDESLTRGQAAKIIAQVLQLDGATATDPKFTDVPKSHQYYKAISALAESKIIGGYDDNTFKVNNVITRGQLAKVIAQAFELQPKNNEELPFTDVTDSYKPFVKALYDNGITTGTSETTFSLNKPVTRGQAVTLITRALNSVKDTEPDTTTSDTATFDLTIMHSNDTHGRVENAPKRATAVKEVRAENPNALLLDAGDANSGTLYSNEFKGQADLAFLNYMGYDFMTFGNHEFDLGSSPEGHQALVDFIEAANFPFVSSNVDFSKDSKFTGLFNDLISSEPENGKIYSGIVKEIEGEKVGIFGLTTAETKDISSPGSIVFENYIEEAEKAVKAFEDLGVDKIIALTHIGYDDSADYDNDLILAQSVEGIDIIVGGHSHTKLEEPVVVDTNTTGEAKDATLIVQAYQYSDYLGTLDVTFDDKGVVVDFEGKLLELANYADDPKALEILKPYKDQVDSVQNEEIGVSAISALENPRVSDEGNTDQLSVRKNETALGNIITDGMLSKAKQYTNKEVIMAVQNGGGIRASIGEGPITVGEAITVLPFGNTLAIMDVTGAELKAAFEVSVGSYPDENGGFLHVSTGTKVEFDSSKPAGERIVSITYKDASGNDVQIEDDKTYTIATNAFTAKGGDGYDMFAVAYADGRVTDLGLSDWENLVEHLKSIGDITPTVEGRIVDVAK</sequence>
<comment type="caution">
    <text evidence="4">The sequence shown here is derived from an EMBL/GenBank/DDBJ whole genome shotgun (WGS) entry which is preliminary data.</text>
</comment>
<reference evidence="4 5" key="1">
    <citation type="submission" date="2018-12" db="EMBL/GenBank/DDBJ databases">
        <authorList>
            <person name="Yu L."/>
        </authorList>
    </citation>
    <scope>NUCLEOTIDE SEQUENCE [LARGE SCALE GENOMIC DNA]</scope>
    <source>
        <strain evidence="4 5">S5H2222</strain>
    </source>
</reference>
<organism evidence="4 5">
    <name type="scientific">Lysinibacillus telephonicus</name>
    <dbReference type="NCBI Taxonomy" id="1714840"/>
    <lineage>
        <taxon>Bacteria</taxon>
        <taxon>Bacillati</taxon>
        <taxon>Bacillota</taxon>
        <taxon>Bacilli</taxon>
        <taxon>Bacillales</taxon>
        <taxon>Bacillaceae</taxon>
        <taxon>Lysinibacillus</taxon>
    </lineage>
</organism>
<dbReference type="GO" id="GO:0016787">
    <property type="term" value="F:hydrolase activity"/>
    <property type="evidence" value="ECO:0007669"/>
    <property type="project" value="UniProtKB-KW"/>
</dbReference>
<dbReference type="PRINTS" id="PR01607">
    <property type="entry name" value="APYRASEFAMLY"/>
</dbReference>
<evidence type="ECO:0000259" key="3">
    <source>
        <dbReference type="PROSITE" id="PS51272"/>
    </source>
</evidence>
<accession>A0A431UDX6</accession>
<dbReference type="Pfam" id="PF02872">
    <property type="entry name" value="5_nucleotid_C"/>
    <property type="match status" value="1"/>
</dbReference>
<protein>
    <submittedName>
        <fullName evidence="4">Bifunctional metallophosphatase/5'-nucleotidase</fullName>
    </submittedName>
</protein>
<dbReference type="Gene3D" id="3.90.780.10">
    <property type="entry name" value="5'-Nucleotidase, C-terminal domain"/>
    <property type="match status" value="1"/>
</dbReference>
<dbReference type="EMBL" id="RXNR01000092">
    <property type="protein sequence ID" value="RTQ87618.1"/>
    <property type="molecule type" value="Genomic_DNA"/>
</dbReference>
<comment type="similarity">
    <text evidence="2">Belongs to the 5'-nucleotidase family.</text>
</comment>
<feature type="domain" description="SLH" evidence="3">
    <location>
        <begin position="157"/>
        <end position="215"/>
    </location>
</feature>
<dbReference type="Proteomes" id="UP000276349">
    <property type="component" value="Unassembled WGS sequence"/>
</dbReference>
<dbReference type="PROSITE" id="PS51272">
    <property type="entry name" value="SLH"/>
    <property type="match status" value="3"/>
</dbReference>
<dbReference type="GO" id="GO:0009166">
    <property type="term" value="P:nucleotide catabolic process"/>
    <property type="evidence" value="ECO:0007669"/>
    <property type="project" value="InterPro"/>
</dbReference>
<dbReference type="Pfam" id="PF00149">
    <property type="entry name" value="Metallophos"/>
    <property type="match status" value="1"/>
</dbReference>
<dbReference type="PANTHER" id="PTHR11575">
    <property type="entry name" value="5'-NUCLEOTIDASE-RELATED"/>
    <property type="match status" value="1"/>
</dbReference>
<dbReference type="InterPro" id="IPR036907">
    <property type="entry name" value="5'-Nucleotdase_C_sf"/>
</dbReference>
<evidence type="ECO:0000256" key="1">
    <source>
        <dbReference type="ARBA" id="ARBA00022729"/>
    </source>
</evidence>
<dbReference type="InterPro" id="IPR029052">
    <property type="entry name" value="Metallo-depent_PP-like"/>
</dbReference>
<dbReference type="Gene3D" id="3.60.21.10">
    <property type="match status" value="1"/>
</dbReference>
<feature type="domain" description="SLH" evidence="3">
    <location>
        <begin position="96"/>
        <end position="156"/>
    </location>
</feature>
<dbReference type="RefSeq" id="WP_126296093.1">
    <property type="nucleotide sequence ID" value="NZ_CP155468.1"/>
</dbReference>
<evidence type="ECO:0000256" key="2">
    <source>
        <dbReference type="RuleBase" id="RU362119"/>
    </source>
</evidence>
<dbReference type="SUPFAM" id="SSF55816">
    <property type="entry name" value="5'-nucleotidase (syn. UDP-sugar hydrolase), C-terminal domain"/>
    <property type="match status" value="1"/>
</dbReference>
<feature type="domain" description="SLH" evidence="3">
    <location>
        <begin position="32"/>
        <end position="95"/>
    </location>
</feature>
<dbReference type="InterPro" id="IPR008334">
    <property type="entry name" value="5'-Nucleotdase_C"/>
</dbReference>
<keyword evidence="2" id="KW-0378">Hydrolase</keyword>
<evidence type="ECO:0000313" key="5">
    <source>
        <dbReference type="Proteomes" id="UP000276349"/>
    </source>
</evidence>
<dbReference type="InterPro" id="IPR001119">
    <property type="entry name" value="SLH_dom"/>
</dbReference>
<dbReference type="InterPro" id="IPR004843">
    <property type="entry name" value="Calcineurin-like_PHP"/>
</dbReference>
<keyword evidence="2" id="KW-0547">Nucleotide-binding</keyword>
<dbReference type="InterPro" id="IPR006179">
    <property type="entry name" value="5_nucleotidase/apyrase"/>
</dbReference>
<dbReference type="AlphaFoldDB" id="A0A431UDX6"/>
<gene>
    <name evidence="4" type="ORF">EKG35_18860</name>
</gene>
<dbReference type="GO" id="GO:0000166">
    <property type="term" value="F:nucleotide binding"/>
    <property type="evidence" value="ECO:0007669"/>
    <property type="project" value="UniProtKB-KW"/>
</dbReference>
<name>A0A431UDX6_9BACI</name>